<protein>
    <submittedName>
        <fullName evidence="1">Uncharacterized protein</fullName>
    </submittedName>
</protein>
<dbReference type="Proteomes" id="UP000560658">
    <property type="component" value="Unassembled WGS sequence"/>
</dbReference>
<dbReference type="EMBL" id="JACIER010000005">
    <property type="protein sequence ID" value="MBB4043887.1"/>
    <property type="molecule type" value="Genomic_DNA"/>
</dbReference>
<reference evidence="1" key="1">
    <citation type="submission" date="2020-08" db="EMBL/GenBank/DDBJ databases">
        <title>Genomic Encyclopedia of Type Strains, Phase IV (KMG-IV): sequencing the most valuable type-strain genomes for metagenomic binning, comparative biology and taxonomic classification.</title>
        <authorList>
            <person name="Goeker M."/>
        </authorList>
    </citation>
    <scope>NUCLEOTIDE SEQUENCE [LARGE SCALE GENOMIC DNA]</scope>
    <source>
        <strain evidence="1">DSM 105720</strain>
    </source>
</reference>
<evidence type="ECO:0000313" key="1">
    <source>
        <dbReference type="EMBL" id="MBB4043887.1"/>
    </source>
</evidence>
<keyword evidence="2" id="KW-1185">Reference proteome</keyword>
<dbReference type="AlphaFoldDB" id="A0A840CV02"/>
<name>A0A840CV02_9BACE</name>
<organism evidence="1 2">
    <name type="scientific">Bacteroides reticulotermitis</name>
    <dbReference type="NCBI Taxonomy" id="1133319"/>
    <lineage>
        <taxon>Bacteria</taxon>
        <taxon>Pseudomonadati</taxon>
        <taxon>Bacteroidota</taxon>
        <taxon>Bacteroidia</taxon>
        <taxon>Bacteroidales</taxon>
        <taxon>Bacteroidaceae</taxon>
        <taxon>Bacteroides</taxon>
    </lineage>
</organism>
<evidence type="ECO:0000313" key="2">
    <source>
        <dbReference type="Proteomes" id="UP000560658"/>
    </source>
</evidence>
<dbReference type="InterPro" id="IPR053916">
    <property type="entry name" value="DUF6978"/>
</dbReference>
<dbReference type="RefSeq" id="WP_044161604.1">
    <property type="nucleotide sequence ID" value="NZ_JACIER010000005.1"/>
</dbReference>
<sequence>MGKVIQKSEIDKWLNLEKHISGKKLINGKKLIFNFSKENALQLKLSSNEVDFTFEYKITLNTLAGCKISMHHQENKHYTPIVRIDYNGRHRNPPYKDNVPMYFKEFSDMWINESHIHIYVEGHGSNWAIPLSKSDFLIKSIDNTNINSNFASAVQAFNEYINLKNEIELIRDPTVYFDELD</sequence>
<accession>A0A840CV02</accession>
<gene>
    <name evidence="1" type="ORF">GGR06_001673</name>
</gene>
<comment type="caution">
    <text evidence="1">The sequence shown here is derived from an EMBL/GenBank/DDBJ whole genome shotgun (WGS) entry which is preliminary data.</text>
</comment>
<proteinExistence type="predicted"/>
<dbReference type="Pfam" id="PF22398">
    <property type="entry name" value="DUF6978"/>
    <property type="match status" value="1"/>
</dbReference>